<keyword evidence="5 7" id="KW-1133">Transmembrane helix</keyword>
<feature type="domain" description="ABC transmembrane type-1" evidence="8">
    <location>
        <begin position="69"/>
        <end position="284"/>
    </location>
</feature>
<name>A0A0J9BMD6_9FIRM</name>
<keyword evidence="4 7" id="KW-0812">Transmembrane</keyword>
<dbReference type="GeneID" id="93164818"/>
<evidence type="ECO:0000256" key="4">
    <source>
        <dbReference type="ARBA" id="ARBA00022692"/>
    </source>
</evidence>
<feature type="transmembrane region" description="Helical" evidence="7">
    <location>
        <begin position="12"/>
        <end position="36"/>
    </location>
</feature>
<dbReference type="InterPro" id="IPR035906">
    <property type="entry name" value="MetI-like_sf"/>
</dbReference>
<dbReference type="PROSITE" id="PS50928">
    <property type="entry name" value="ABC_TM1"/>
    <property type="match status" value="1"/>
</dbReference>
<feature type="transmembrane region" description="Helical" evidence="7">
    <location>
        <begin position="107"/>
        <end position="127"/>
    </location>
</feature>
<keyword evidence="2 7" id="KW-0813">Transport</keyword>
<gene>
    <name evidence="9" type="ORF">HMPREF9470_04982</name>
</gene>
<dbReference type="CDD" id="cd06261">
    <property type="entry name" value="TM_PBP2"/>
    <property type="match status" value="1"/>
</dbReference>
<dbReference type="InterPro" id="IPR051393">
    <property type="entry name" value="ABC_transporter_permease"/>
</dbReference>
<dbReference type="GO" id="GO:0055085">
    <property type="term" value="P:transmembrane transport"/>
    <property type="evidence" value="ECO:0007669"/>
    <property type="project" value="InterPro"/>
</dbReference>
<organism evidence="9 10">
    <name type="scientific">[Clostridium] citroniae WAL-19142</name>
    <dbReference type="NCBI Taxonomy" id="742734"/>
    <lineage>
        <taxon>Bacteria</taxon>
        <taxon>Bacillati</taxon>
        <taxon>Bacillota</taxon>
        <taxon>Clostridia</taxon>
        <taxon>Lachnospirales</taxon>
        <taxon>Lachnospiraceae</taxon>
        <taxon>Enterocloster</taxon>
    </lineage>
</organism>
<feature type="transmembrane region" description="Helical" evidence="7">
    <location>
        <begin position="75"/>
        <end position="95"/>
    </location>
</feature>
<sequence length="295" mass="33065">MSKALRPKNAVIYGLLAPGLVIFAICCIMPLFVAVYNSFFEWNGGPERTFIGFRNYVELIHDKAFWSAFMNNLTFIFWTVIGQIGIAFIIAMLLQSRILKFKNLHRTVIFFPVVLSAVVVGFLWRIMYNSEYGIVNTLMRSLGLERYIQLWLDNPDIVIGSLAIPKVWQFIGYYLIILLAAIQGIDQSVLEVAELDGATGWKKSFYIVMPLIKSTLMVTVMLCISGNMKTFDQIFVMTGGGPGTSSEVVALYAYNVSMNRMRYGYGSTAAIGILILSLGLIVISKLVGRKKEEEA</sequence>
<evidence type="ECO:0000313" key="9">
    <source>
        <dbReference type="EMBL" id="KMW14043.1"/>
    </source>
</evidence>
<dbReference type="EMBL" id="ADLK01000042">
    <property type="protein sequence ID" value="KMW14043.1"/>
    <property type="molecule type" value="Genomic_DNA"/>
</dbReference>
<dbReference type="Pfam" id="PF00528">
    <property type="entry name" value="BPD_transp_1"/>
    <property type="match status" value="1"/>
</dbReference>
<evidence type="ECO:0000256" key="2">
    <source>
        <dbReference type="ARBA" id="ARBA00022448"/>
    </source>
</evidence>
<evidence type="ECO:0000256" key="5">
    <source>
        <dbReference type="ARBA" id="ARBA00022989"/>
    </source>
</evidence>
<dbReference type="Proteomes" id="UP000037392">
    <property type="component" value="Unassembled WGS sequence"/>
</dbReference>
<feature type="transmembrane region" description="Helical" evidence="7">
    <location>
        <begin position="263"/>
        <end position="283"/>
    </location>
</feature>
<comment type="subcellular location">
    <subcellularLocation>
        <location evidence="1 7">Cell membrane</location>
        <topology evidence="1 7">Multi-pass membrane protein</topology>
    </subcellularLocation>
</comment>
<feature type="transmembrane region" description="Helical" evidence="7">
    <location>
        <begin position="205"/>
        <end position="228"/>
    </location>
</feature>
<dbReference type="Gene3D" id="1.10.3720.10">
    <property type="entry name" value="MetI-like"/>
    <property type="match status" value="1"/>
</dbReference>
<evidence type="ECO:0000256" key="1">
    <source>
        <dbReference type="ARBA" id="ARBA00004651"/>
    </source>
</evidence>
<protein>
    <recommendedName>
        <fullName evidence="8">ABC transmembrane type-1 domain-containing protein</fullName>
    </recommendedName>
</protein>
<keyword evidence="3" id="KW-1003">Cell membrane</keyword>
<dbReference type="InterPro" id="IPR000515">
    <property type="entry name" value="MetI-like"/>
</dbReference>
<proteinExistence type="inferred from homology"/>
<dbReference type="PATRIC" id="fig|742734.4.peg.5331"/>
<evidence type="ECO:0000256" key="7">
    <source>
        <dbReference type="RuleBase" id="RU363032"/>
    </source>
</evidence>
<comment type="similarity">
    <text evidence="7">Belongs to the binding-protein-dependent transport system permease family.</text>
</comment>
<dbReference type="PANTHER" id="PTHR30193:SF37">
    <property type="entry name" value="INNER MEMBRANE ABC TRANSPORTER PERMEASE PROTEIN YCJO"/>
    <property type="match status" value="1"/>
</dbReference>
<comment type="caution">
    <text evidence="9">The sequence shown here is derived from an EMBL/GenBank/DDBJ whole genome shotgun (WGS) entry which is preliminary data.</text>
</comment>
<dbReference type="AlphaFoldDB" id="A0A0J9BMD6"/>
<evidence type="ECO:0000313" key="10">
    <source>
        <dbReference type="Proteomes" id="UP000037392"/>
    </source>
</evidence>
<dbReference type="SUPFAM" id="SSF161098">
    <property type="entry name" value="MetI-like"/>
    <property type="match status" value="1"/>
</dbReference>
<evidence type="ECO:0000256" key="6">
    <source>
        <dbReference type="ARBA" id="ARBA00023136"/>
    </source>
</evidence>
<keyword evidence="6 7" id="KW-0472">Membrane</keyword>
<accession>A0A0J9BMD6</accession>
<dbReference type="PANTHER" id="PTHR30193">
    <property type="entry name" value="ABC TRANSPORTER PERMEASE PROTEIN"/>
    <property type="match status" value="1"/>
</dbReference>
<dbReference type="GO" id="GO:0005886">
    <property type="term" value="C:plasma membrane"/>
    <property type="evidence" value="ECO:0007669"/>
    <property type="project" value="UniProtKB-SubCell"/>
</dbReference>
<evidence type="ECO:0000259" key="8">
    <source>
        <dbReference type="PROSITE" id="PS50928"/>
    </source>
</evidence>
<dbReference type="RefSeq" id="WP_007869064.1">
    <property type="nucleotide sequence ID" value="NZ_KQ235884.1"/>
</dbReference>
<dbReference type="OrthoDB" id="42781at2"/>
<evidence type="ECO:0000256" key="3">
    <source>
        <dbReference type="ARBA" id="ARBA00022475"/>
    </source>
</evidence>
<reference evidence="9 10" key="1">
    <citation type="submission" date="2011-04" db="EMBL/GenBank/DDBJ databases">
        <title>The Genome Sequence of Clostridium citroniae WAL-19142.</title>
        <authorList>
            <consortium name="The Broad Institute Genome Sequencing Platform"/>
            <person name="Earl A."/>
            <person name="Ward D."/>
            <person name="Feldgarden M."/>
            <person name="Gevers D."/>
            <person name="Warren Y.A."/>
            <person name="Tyrrell K.L."/>
            <person name="Citron D.M."/>
            <person name="Goldstein E.J."/>
            <person name="Daigneault M."/>
            <person name="Allen-Vercoe E."/>
            <person name="Young S.K."/>
            <person name="Zeng Q."/>
            <person name="Gargeya S."/>
            <person name="Fitzgerald M."/>
            <person name="Haas B."/>
            <person name="Abouelleil A."/>
            <person name="Alvarado L."/>
            <person name="Arachchi H.M."/>
            <person name="Berlin A."/>
            <person name="Brown A."/>
            <person name="Chapman S.B."/>
            <person name="Chen Z."/>
            <person name="Dunbar C."/>
            <person name="Freedman E."/>
            <person name="Gearin G."/>
            <person name="Gellesch M."/>
            <person name="Goldberg J."/>
            <person name="Griggs A."/>
            <person name="Gujja S."/>
            <person name="Heilman E.R."/>
            <person name="Heiman D."/>
            <person name="Howarth C."/>
            <person name="Larson L."/>
            <person name="Lui A."/>
            <person name="MacDonald P.J."/>
            <person name="Mehta T."/>
            <person name="Montmayeur A."/>
            <person name="Murphy C."/>
            <person name="Neiman D."/>
            <person name="Pearson M."/>
            <person name="Priest M."/>
            <person name="Roberts A."/>
            <person name="Saif S."/>
            <person name="Shea T."/>
            <person name="Shenoy N."/>
            <person name="Sisk P."/>
            <person name="Stolte C."/>
            <person name="Sykes S."/>
            <person name="White J."/>
            <person name="Yandava C."/>
            <person name="Wortman J."/>
            <person name="Nusbaum C."/>
            <person name="Birren B."/>
        </authorList>
    </citation>
    <scope>NUCLEOTIDE SEQUENCE [LARGE SCALE GENOMIC DNA]</scope>
    <source>
        <strain evidence="9 10">WAL-19142</strain>
    </source>
</reference>